<dbReference type="PANTHER" id="PTHR43991:SF9">
    <property type="entry name" value="DUF2415 DOMAIN-CONTAINING PROTEIN"/>
    <property type="match status" value="1"/>
</dbReference>
<sequence>MARTQSFLSQEPTNIVSQPVTIGHIQLRDLIICPDERGVVDYVQDKCIMEREMTDPSSTSIPLVMLNFIPNTIASLRIPDSNERLIAAGGQDAELHLSIHTRRPKRRTAADAPPVRTRRLWQYDSVLPGSINNSVLLTSLSLTRSHESSAEPRVAVSNNDCTVKFYDVNVRGSKGVDGPPQRISEAGTLRLDVPVNHSSISPDGRTLLSVGDSPNVYLHGLTGGSRITFTQLAKLTLPPFDPACSSTIPASFSTAFSSCGTKFAVASQEGMVAVWDVRSRKPMKSFIQIGVVHPAVAQGQRMVGRADGYLMIRGIGRGLATERQGGTLTLHGPSRSQHTSLLHVVDASTFESEEIIKVPTIASDRSSSPPRPHATSSASEAIWRFNTHHPSSSRSHTDAVGGGDHVDNEYFERISRPGLTPATATVSPARAHHFRRMRRRISPRDERSVGAEAEDETHPNFSSNDHMARSIIHNTLRRYAQRTPTASSSSSLDDEHEQGEDMPDADVNPEDTHGEERDPWGDAELDGEMDVDEDELALELESDCITSRAGSPVPAAPRAAAWSRPASTNATPPPLRPLTQGTPQRGDDQAAKPRIDPNLDLAGTCFDPSGRFLYVASTGGIVEWSVSRLSSRSGDWMRSG</sequence>
<name>A0A4S4L352_9AGAM</name>
<accession>A0A4S4L352</accession>
<feature type="compositionally biased region" description="Basic and acidic residues" evidence="1">
    <location>
        <begin position="510"/>
        <end position="520"/>
    </location>
</feature>
<dbReference type="OrthoDB" id="64353at2759"/>
<evidence type="ECO:0000256" key="1">
    <source>
        <dbReference type="SAM" id="MobiDB-lite"/>
    </source>
</evidence>
<reference evidence="2 3" key="1">
    <citation type="submission" date="2019-02" db="EMBL/GenBank/DDBJ databases">
        <title>Genome sequencing of the rare red list fungi Bondarzewia mesenterica.</title>
        <authorList>
            <person name="Buettner E."/>
            <person name="Kellner H."/>
        </authorList>
    </citation>
    <scope>NUCLEOTIDE SEQUENCE [LARGE SCALE GENOMIC DNA]</scope>
    <source>
        <strain evidence="2 3">DSM 108281</strain>
    </source>
</reference>
<evidence type="ECO:0000313" key="2">
    <source>
        <dbReference type="EMBL" id="THH05792.1"/>
    </source>
</evidence>
<feature type="compositionally biased region" description="Low complexity" evidence="1">
    <location>
        <begin position="547"/>
        <end position="567"/>
    </location>
</feature>
<comment type="caution">
    <text evidence="2">The sequence shown here is derived from an EMBL/GenBank/DDBJ whole genome shotgun (WGS) entry which is preliminary data.</text>
</comment>
<dbReference type="AlphaFoldDB" id="A0A4S4L352"/>
<dbReference type="InterPro" id="IPR015943">
    <property type="entry name" value="WD40/YVTN_repeat-like_dom_sf"/>
</dbReference>
<evidence type="ECO:0000313" key="3">
    <source>
        <dbReference type="Proteomes" id="UP000310158"/>
    </source>
</evidence>
<dbReference type="Proteomes" id="UP000310158">
    <property type="component" value="Unassembled WGS sequence"/>
</dbReference>
<dbReference type="SUPFAM" id="SSF50978">
    <property type="entry name" value="WD40 repeat-like"/>
    <property type="match status" value="1"/>
</dbReference>
<feature type="region of interest" description="Disordered" evidence="1">
    <location>
        <begin position="480"/>
        <end position="526"/>
    </location>
</feature>
<feature type="compositionally biased region" description="Basic residues" evidence="1">
    <location>
        <begin position="430"/>
        <end position="441"/>
    </location>
</feature>
<dbReference type="InterPro" id="IPR036322">
    <property type="entry name" value="WD40_repeat_dom_sf"/>
</dbReference>
<feature type="compositionally biased region" description="Polar residues" evidence="1">
    <location>
        <begin position="482"/>
        <end position="491"/>
    </location>
</feature>
<gene>
    <name evidence="2" type="ORF">EW146_g9807</name>
</gene>
<feature type="compositionally biased region" description="Acidic residues" evidence="1">
    <location>
        <begin position="492"/>
        <end position="509"/>
    </location>
</feature>
<dbReference type="Gene3D" id="2.130.10.10">
    <property type="entry name" value="YVTN repeat-like/Quinoprotein amine dehydrogenase"/>
    <property type="match status" value="1"/>
</dbReference>
<feature type="region of interest" description="Disordered" evidence="1">
    <location>
        <begin position="417"/>
        <end position="467"/>
    </location>
</feature>
<dbReference type="PANTHER" id="PTHR43991">
    <property type="entry name" value="WD REPEAT PROTEIN (AFU_ORTHOLOGUE AFUA_8G05640)-RELATED"/>
    <property type="match status" value="1"/>
</dbReference>
<evidence type="ECO:0008006" key="4">
    <source>
        <dbReference type="Google" id="ProtNLM"/>
    </source>
</evidence>
<dbReference type="EMBL" id="SGPL01000962">
    <property type="protein sequence ID" value="THH05792.1"/>
    <property type="molecule type" value="Genomic_DNA"/>
</dbReference>
<protein>
    <recommendedName>
        <fullName evidence="4">DUF2415 domain-containing protein</fullName>
    </recommendedName>
</protein>
<feature type="region of interest" description="Disordered" evidence="1">
    <location>
        <begin position="544"/>
        <end position="596"/>
    </location>
</feature>
<organism evidence="2 3">
    <name type="scientific">Bondarzewia mesenterica</name>
    <dbReference type="NCBI Taxonomy" id="1095465"/>
    <lineage>
        <taxon>Eukaryota</taxon>
        <taxon>Fungi</taxon>
        <taxon>Dikarya</taxon>
        <taxon>Basidiomycota</taxon>
        <taxon>Agaricomycotina</taxon>
        <taxon>Agaricomycetes</taxon>
        <taxon>Russulales</taxon>
        <taxon>Bondarzewiaceae</taxon>
        <taxon>Bondarzewia</taxon>
    </lineage>
</organism>
<feature type="compositionally biased region" description="Basic and acidic residues" evidence="1">
    <location>
        <begin position="585"/>
        <end position="596"/>
    </location>
</feature>
<proteinExistence type="predicted"/>
<keyword evidence="3" id="KW-1185">Reference proteome</keyword>